<name>A0A0A9D1E1_ARUDO</name>
<proteinExistence type="predicted"/>
<accession>A0A0A9D1E1</accession>
<evidence type="ECO:0000313" key="1">
    <source>
        <dbReference type="EMBL" id="JAD80508.1"/>
    </source>
</evidence>
<sequence length="93" mass="10084">MVAGSDGTECSCSCRMYSATSFTLSLRLAVACSEETKPWMMRTELTDQSSQTGILSINTACDRRMLAAQKEDIKSTSGVCLKAMPDGRPCFTL</sequence>
<dbReference type="AlphaFoldDB" id="A0A0A9D1E1"/>
<reference evidence="1" key="2">
    <citation type="journal article" date="2015" name="Data Brief">
        <title>Shoot transcriptome of the giant reed, Arundo donax.</title>
        <authorList>
            <person name="Barrero R.A."/>
            <person name="Guerrero F.D."/>
            <person name="Moolhuijzen P."/>
            <person name="Goolsby J.A."/>
            <person name="Tidwell J."/>
            <person name="Bellgard S.E."/>
            <person name="Bellgard M.I."/>
        </authorList>
    </citation>
    <scope>NUCLEOTIDE SEQUENCE</scope>
    <source>
        <tissue evidence="1">Shoot tissue taken approximately 20 cm above the soil surface</tissue>
    </source>
</reference>
<dbReference type="EMBL" id="GBRH01217387">
    <property type="protein sequence ID" value="JAD80508.1"/>
    <property type="molecule type" value="Transcribed_RNA"/>
</dbReference>
<organism evidence="1">
    <name type="scientific">Arundo donax</name>
    <name type="common">Giant reed</name>
    <name type="synonym">Donax arundinaceus</name>
    <dbReference type="NCBI Taxonomy" id="35708"/>
    <lineage>
        <taxon>Eukaryota</taxon>
        <taxon>Viridiplantae</taxon>
        <taxon>Streptophyta</taxon>
        <taxon>Embryophyta</taxon>
        <taxon>Tracheophyta</taxon>
        <taxon>Spermatophyta</taxon>
        <taxon>Magnoliopsida</taxon>
        <taxon>Liliopsida</taxon>
        <taxon>Poales</taxon>
        <taxon>Poaceae</taxon>
        <taxon>PACMAD clade</taxon>
        <taxon>Arundinoideae</taxon>
        <taxon>Arundineae</taxon>
        <taxon>Arundo</taxon>
    </lineage>
</organism>
<reference evidence="1" key="1">
    <citation type="submission" date="2014-09" db="EMBL/GenBank/DDBJ databases">
        <authorList>
            <person name="Magalhaes I.L.F."/>
            <person name="Oliveira U."/>
            <person name="Santos F.R."/>
            <person name="Vidigal T.H.D.A."/>
            <person name="Brescovit A.D."/>
            <person name="Santos A.J."/>
        </authorList>
    </citation>
    <scope>NUCLEOTIDE SEQUENCE</scope>
    <source>
        <tissue evidence="1">Shoot tissue taken approximately 20 cm above the soil surface</tissue>
    </source>
</reference>
<protein>
    <submittedName>
        <fullName evidence="1">Uncharacterized protein</fullName>
    </submittedName>
</protein>